<dbReference type="AlphaFoldDB" id="A0A1Y4LCB4"/>
<dbReference type="EMBL" id="NFKK01000001">
    <property type="protein sequence ID" value="OUP54367.1"/>
    <property type="molecule type" value="Genomic_DNA"/>
</dbReference>
<sequence length="150" mass="16699">MAEKKVFHIGDRASFSKTISESDVYAFAGITGDFNGLHMNAEFARHTRYGKRIVHGNIPASFISTAMGMSLPGPGAIFVDQSTKFLKPVYYNDTITANIQLIEARTKGEFYVCTIKGECRNQHGEIVIVSVCHEMISMDEVEIIQDDDED</sequence>
<dbReference type="Proteomes" id="UP000195897">
    <property type="component" value="Unassembled WGS sequence"/>
</dbReference>
<dbReference type="RefSeq" id="WP_087369739.1">
    <property type="nucleotide sequence ID" value="NZ_NFKK01000001.1"/>
</dbReference>
<accession>A0A1Y4LCB4</accession>
<organism evidence="2 5">
    <name type="scientific">Butyricicoccus pullicaecorum</name>
    <dbReference type="NCBI Taxonomy" id="501571"/>
    <lineage>
        <taxon>Bacteria</taxon>
        <taxon>Bacillati</taxon>
        <taxon>Bacillota</taxon>
        <taxon>Clostridia</taxon>
        <taxon>Eubacteriales</taxon>
        <taxon>Butyricicoccaceae</taxon>
        <taxon>Butyricicoccus</taxon>
    </lineage>
</organism>
<dbReference type="Pfam" id="PF01575">
    <property type="entry name" value="MaoC_dehydratas"/>
    <property type="match status" value="1"/>
</dbReference>
<reference evidence="4 5" key="1">
    <citation type="submission" date="2017-04" db="EMBL/GenBank/DDBJ databases">
        <title>Function of individual gut microbiota members based on whole genome sequencing of pure cultures obtained from chicken caecum.</title>
        <authorList>
            <person name="Medvecky M."/>
            <person name="Cejkova D."/>
            <person name="Polansky O."/>
            <person name="Karasova D."/>
            <person name="Kubasova T."/>
            <person name="Cizek A."/>
            <person name="Rychlik I."/>
        </authorList>
    </citation>
    <scope>NUCLEOTIDE SEQUENCE [LARGE SCALE GENOMIC DNA]</scope>
    <source>
        <strain evidence="4">An179</strain>
        <strain evidence="5">An180</strain>
    </source>
</reference>
<dbReference type="GO" id="GO:0006633">
    <property type="term" value="P:fatty acid biosynthetic process"/>
    <property type="evidence" value="ECO:0007669"/>
    <property type="project" value="TreeGrafter"/>
</dbReference>
<evidence type="ECO:0000313" key="3">
    <source>
        <dbReference type="EMBL" id="OUP60243.1"/>
    </source>
</evidence>
<comment type="caution">
    <text evidence="2">The sequence shown here is derived from an EMBL/GenBank/DDBJ whole genome shotgun (WGS) entry which is preliminary data.</text>
</comment>
<dbReference type="STRING" id="501571.GCA_900143195_00403"/>
<reference evidence="2" key="2">
    <citation type="journal article" date="2018" name="BMC Genomics">
        <title>Whole genome sequencing and function prediction of 133 gut anaerobes isolated from chicken caecum in pure cultures.</title>
        <authorList>
            <person name="Medvecky M."/>
            <person name="Cejkova D."/>
            <person name="Polansky O."/>
            <person name="Karasova D."/>
            <person name="Kubasova T."/>
            <person name="Cizek A."/>
            <person name="Rychlik I."/>
        </authorList>
    </citation>
    <scope>NUCLEOTIDE SEQUENCE</scope>
    <source>
        <strain evidence="3">An179</strain>
        <strain evidence="2">An180</strain>
    </source>
</reference>
<evidence type="ECO:0000313" key="2">
    <source>
        <dbReference type="EMBL" id="OUP54367.1"/>
    </source>
</evidence>
<dbReference type="InterPro" id="IPR029069">
    <property type="entry name" value="HotDog_dom_sf"/>
</dbReference>
<evidence type="ECO:0000313" key="4">
    <source>
        <dbReference type="Proteomes" id="UP000195326"/>
    </source>
</evidence>
<dbReference type="InterPro" id="IPR002539">
    <property type="entry name" value="MaoC-like_dom"/>
</dbReference>
<feature type="domain" description="MaoC-like" evidence="1">
    <location>
        <begin position="16"/>
        <end position="106"/>
    </location>
</feature>
<gene>
    <name evidence="3" type="ORF">B5F15_03000</name>
    <name evidence="2" type="ORF">B5F17_00270</name>
</gene>
<dbReference type="EMBL" id="NFKL01000003">
    <property type="protein sequence ID" value="OUP60243.1"/>
    <property type="molecule type" value="Genomic_DNA"/>
</dbReference>
<name>A0A1Y4LCB4_9FIRM</name>
<protein>
    <recommendedName>
        <fullName evidence="1">MaoC-like domain-containing protein</fullName>
    </recommendedName>
</protein>
<evidence type="ECO:0000313" key="5">
    <source>
        <dbReference type="Proteomes" id="UP000195897"/>
    </source>
</evidence>
<dbReference type="InterPro" id="IPR050965">
    <property type="entry name" value="UPF0336/Enoyl-CoA_hydratase"/>
</dbReference>
<dbReference type="PANTHER" id="PTHR43437">
    <property type="entry name" value="HYDROXYACYL-THIOESTER DEHYDRATASE TYPE 2, MITOCHONDRIAL-RELATED"/>
    <property type="match status" value="1"/>
</dbReference>
<dbReference type="CDD" id="cd03449">
    <property type="entry name" value="R_hydratase"/>
    <property type="match status" value="1"/>
</dbReference>
<proteinExistence type="predicted"/>
<dbReference type="PANTHER" id="PTHR43437:SF3">
    <property type="entry name" value="HYDROXYACYL-THIOESTER DEHYDRATASE TYPE 2, MITOCHONDRIAL"/>
    <property type="match status" value="1"/>
</dbReference>
<dbReference type="Proteomes" id="UP000195326">
    <property type="component" value="Unassembled WGS sequence"/>
</dbReference>
<dbReference type="SUPFAM" id="SSF54637">
    <property type="entry name" value="Thioesterase/thiol ester dehydrase-isomerase"/>
    <property type="match status" value="1"/>
</dbReference>
<dbReference type="Gene3D" id="3.10.129.10">
    <property type="entry name" value="Hotdog Thioesterase"/>
    <property type="match status" value="1"/>
</dbReference>
<evidence type="ECO:0000259" key="1">
    <source>
        <dbReference type="Pfam" id="PF01575"/>
    </source>
</evidence>
<dbReference type="GO" id="GO:0019171">
    <property type="term" value="F:(3R)-hydroxyacyl-[acyl-carrier-protein] dehydratase activity"/>
    <property type="evidence" value="ECO:0007669"/>
    <property type="project" value="TreeGrafter"/>
</dbReference>